<comment type="caution">
    <text evidence="2">The sequence shown here is derived from an EMBL/GenBank/DDBJ whole genome shotgun (WGS) entry which is preliminary data.</text>
</comment>
<dbReference type="RefSeq" id="WP_345099952.1">
    <property type="nucleotide sequence ID" value="NZ_BAABGS010000072.1"/>
</dbReference>
<organism evidence="2 3">
    <name type="scientific">Chelativorans composti</name>
    <dbReference type="NCBI Taxonomy" id="768533"/>
    <lineage>
        <taxon>Bacteria</taxon>
        <taxon>Pseudomonadati</taxon>
        <taxon>Pseudomonadota</taxon>
        <taxon>Alphaproteobacteria</taxon>
        <taxon>Hyphomicrobiales</taxon>
        <taxon>Phyllobacteriaceae</taxon>
        <taxon>Chelativorans</taxon>
    </lineage>
</organism>
<gene>
    <name evidence="2" type="ORF">ACFSMZ_13430</name>
</gene>
<feature type="transmembrane region" description="Helical" evidence="1">
    <location>
        <begin position="157"/>
        <end position="179"/>
    </location>
</feature>
<name>A0ABW5DJP6_9HYPH</name>
<evidence type="ECO:0000313" key="2">
    <source>
        <dbReference type="EMBL" id="MFD2260756.1"/>
    </source>
</evidence>
<keyword evidence="1" id="KW-1133">Transmembrane helix</keyword>
<keyword evidence="1" id="KW-0472">Membrane</keyword>
<protein>
    <submittedName>
        <fullName evidence="2">Uncharacterized protein</fullName>
    </submittedName>
</protein>
<sequence length="352" mass="38937">MTVRDKILATLEKGNAADRGFRETVYRQVFAAFEKSVKANTELSADDVFRRREQLVAIVEDIEKEFAEREQQAAWDLVPGETRRQTAGHPGAFAEAASAGYAAPEFVPSISLDERVSAGRGERVPAEEGLEPRSAEAEALLKEGKRQKRRKRKRASIWVRLTGWIVFLALLGAGGWWLWGEVQKAIETRGASIEALLDDTVDFEDRPLLPTRDDSEWIQVFSPADTEAVQGGAVAGRDEHGRFVSIGSAGRNPVVFRVPAERLQAFAGRSVIFSIRTRAQEDTTQMAVLCDFGAMGRCNRLRFSVEPTIAEYLFKVELANAQASGGTISIIPDIEGKGRMLDVYSIMMTAEE</sequence>
<accession>A0ABW5DJP6</accession>
<keyword evidence="3" id="KW-1185">Reference proteome</keyword>
<evidence type="ECO:0000313" key="3">
    <source>
        <dbReference type="Proteomes" id="UP001597373"/>
    </source>
</evidence>
<reference evidence="3" key="1">
    <citation type="journal article" date="2019" name="Int. J. Syst. Evol. Microbiol.">
        <title>The Global Catalogue of Microorganisms (GCM) 10K type strain sequencing project: providing services to taxonomists for standard genome sequencing and annotation.</title>
        <authorList>
            <consortium name="The Broad Institute Genomics Platform"/>
            <consortium name="The Broad Institute Genome Sequencing Center for Infectious Disease"/>
            <person name="Wu L."/>
            <person name="Ma J."/>
        </authorList>
    </citation>
    <scope>NUCLEOTIDE SEQUENCE [LARGE SCALE GENOMIC DNA]</scope>
    <source>
        <strain evidence="3">KCTC 23707</strain>
    </source>
</reference>
<dbReference type="Proteomes" id="UP001597373">
    <property type="component" value="Unassembled WGS sequence"/>
</dbReference>
<dbReference type="EMBL" id="JBHUIR010000051">
    <property type="protein sequence ID" value="MFD2260756.1"/>
    <property type="molecule type" value="Genomic_DNA"/>
</dbReference>
<proteinExistence type="predicted"/>
<keyword evidence="1" id="KW-0812">Transmembrane</keyword>
<evidence type="ECO:0000256" key="1">
    <source>
        <dbReference type="SAM" id="Phobius"/>
    </source>
</evidence>